<keyword evidence="2" id="KW-1185">Reference proteome</keyword>
<sequence length="80" mass="9084">MTQAFGSSPEIPFHQNFPVHPPFSPAIKVIHCRLPYSDCNPPSWGILSLYFQINYEGPTSKIQLAYKWIGCNLVLLYGSR</sequence>
<dbReference type="Proteomes" id="UP001157418">
    <property type="component" value="Unassembled WGS sequence"/>
</dbReference>
<proteinExistence type="predicted"/>
<organism evidence="1 2">
    <name type="scientific">Lactuca virosa</name>
    <dbReference type="NCBI Taxonomy" id="75947"/>
    <lineage>
        <taxon>Eukaryota</taxon>
        <taxon>Viridiplantae</taxon>
        <taxon>Streptophyta</taxon>
        <taxon>Embryophyta</taxon>
        <taxon>Tracheophyta</taxon>
        <taxon>Spermatophyta</taxon>
        <taxon>Magnoliopsida</taxon>
        <taxon>eudicotyledons</taxon>
        <taxon>Gunneridae</taxon>
        <taxon>Pentapetalae</taxon>
        <taxon>asterids</taxon>
        <taxon>campanulids</taxon>
        <taxon>Asterales</taxon>
        <taxon>Asteraceae</taxon>
        <taxon>Cichorioideae</taxon>
        <taxon>Cichorieae</taxon>
        <taxon>Lactucinae</taxon>
        <taxon>Lactuca</taxon>
    </lineage>
</organism>
<accession>A0AAU9NAL1</accession>
<protein>
    <submittedName>
        <fullName evidence="1">Uncharacterized protein</fullName>
    </submittedName>
</protein>
<gene>
    <name evidence="1" type="ORF">LVIROSA_LOCUS21813</name>
</gene>
<dbReference type="EMBL" id="CAKMRJ010004445">
    <property type="protein sequence ID" value="CAH1435362.1"/>
    <property type="molecule type" value="Genomic_DNA"/>
</dbReference>
<comment type="caution">
    <text evidence="1">The sequence shown here is derived from an EMBL/GenBank/DDBJ whole genome shotgun (WGS) entry which is preliminary data.</text>
</comment>
<reference evidence="1 2" key="1">
    <citation type="submission" date="2022-01" db="EMBL/GenBank/DDBJ databases">
        <authorList>
            <person name="Xiong W."/>
            <person name="Schranz E."/>
        </authorList>
    </citation>
    <scope>NUCLEOTIDE SEQUENCE [LARGE SCALE GENOMIC DNA]</scope>
</reference>
<dbReference type="AlphaFoldDB" id="A0AAU9NAL1"/>
<evidence type="ECO:0000313" key="2">
    <source>
        <dbReference type="Proteomes" id="UP001157418"/>
    </source>
</evidence>
<name>A0AAU9NAL1_9ASTR</name>
<evidence type="ECO:0000313" key="1">
    <source>
        <dbReference type="EMBL" id="CAH1435362.1"/>
    </source>
</evidence>